<keyword evidence="1" id="KW-0732">Signal</keyword>
<protein>
    <submittedName>
        <fullName evidence="2">Uncharacterized protein</fullName>
    </submittedName>
</protein>
<evidence type="ECO:0000256" key="1">
    <source>
        <dbReference type="SAM" id="SignalP"/>
    </source>
</evidence>
<feature type="chain" id="PRO_5018183587" evidence="1">
    <location>
        <begin position="17"/>
        <end position="117"/>
    </location>
</feature>
<keyword evidence="3" id="KW-1185">Reference proteome</keyword>
<dbReference type="AlphaFoldDB" id="A0A3P6T6S8"/>
<sequence length="117" mass="13147">MILMYINLWLLKGHLSTPPLDRCSRNFYTKNPIGQCDTPIANNFSMLHNHVKATANVIPHSDALSGLSGRSHRQPWLQQWPLLQETAMQGAVHNKPLSVVSSVFSNTLRFGLMIIVL</sequence>
<organism evidence="2 3">
    <name type="scientific">Dibothriocephalus latus</name>
    <name type="common">Fish tapeworm</name>
    <name type="synonym">Diphyllobothrium latum</name>
    <dbReference type="NCBI Taxonomy" id="60516"/>
    <lineage>
        <taxon>Eukaryota</taxon>
        <taxon>Metazoa</taxon>
        <taxon>Spiralia</taxon>
        <taxon>Lophotrochozoa</taxon>
        <taxon>Platyhelminthes</taxon>
        <taxon>Cestoda</taxon>
        <taxon>Eucestoda</taxon>
        <taxon>Diphyllobothriidea</taxon>
        <taxon>Diphyllobothriidae</taxon>
        <taxon>Dibothriocephalus</taxon>
    </lineage>
</organism>
<reference evidence="2 3" key="1">
    <citation type="submission" date="2018-11" db="EMBL/GenBank/DDBJ databases">
        <authorList>
            <consortium name="Pathogen Informatics"/>
        </authorList>
    </citation>
    <scope>NUCLEOTIDE SEQUENCE [LARGE SCALE GENOMIC DNA]</scope>
</reference>
<dbReference type="EMBL" id="UYRU01042401">
    <property type="protein sequence ID" value="VDK75120.1"/>
    <property type="molecule type" value="Genomic_DNA"/>
</dbReference>
<evidence type="ECO:0000313" key="2">
    <source>
        <dbReference type="EMBL" id="VDK75120.1"/>
    </source>
</evidence>
<evidence type="ECO:0000313" key="3">
    <source>
        <dbReference type="Proteomes" id="UP000281553"/>
    </source>
</evidence>
<gene>
    <name evidence="2" type="ORF">DILT_LOCUS2640</name>
</gene>
<proteinExistence type="predicted"/>
<name>A0A3P6T6S8_DIBLA</name>
<accession>A0A3P6T6S8</accession>
<feature type="signal peptide" evidence="1">
    <location>
        <begin position="1"/>
        <end position="16"/>
    </location>
</feature>
<dbReference type="Proteomes" id="UP000281553">
    <property type="component" value="Unassembled WGS sequence"/>
</dbReference>